<keyword evidence="1" id="KW-0472">Membrane</keyword>
<keyword evidence="1" id="KW-1133">Transmembrane helix</keyword>
<dbReference type="OrthoDB" id="3297943at2"/>
<dbReference type="STRING" id="568860.SAMN05421811_1085"/>
<sequence length="128" mass="13167">MNTSKTVVATVTAALLLNLAIYGLGRAAGGGFRFTAAGRPAEVDALTVAGFTALPLLAGMTVVAVLARIWPWVVPTALVVAPAIALGTIPVMTIPADFDDPSKIALALCHVALAPVTVAGLLRLRRRR</sequence>
<evidence type="ECO:0000256" key="1">
    <source>
        <dbReference type="SAM" id="Phobius"/>
    </source>
</evidence>
<gene>
    <name evidence="2" type="ORF">SAMN05421811_1085</name>
</gene>
<feature type="transmembrane region" description="Helical" evidence="1">
    <location>
        <begin position="73"/>
        <end position="92"/>
    </location>
</feature>
<dbReference type="Pfam" id="PF19545">
    <property type="entry name" value="DUF6069"/>
    <property type="match status" value="1"/>
</dbReference>
<keyword evidence="1" id="KW-0812">Transmembrane</keyword>
<evidence type="ECO:0000313" key="2">
    <source>
        <dbReference type="EMBL" id="SEU23924.1"/>
    </source>
</evidence>
<protein>
    <submittedName>
        <fullName evidence="2">Uncharacterized protein</fullName>
    </submittedName>
</protein>
<accession>A0A1I0KHG5</accession>
<proteinExistence type="predicted"/>
<feature type="transmembrane region" description="Helical" evidence="1">
    <location>
        <begin position="104"/>
        <end position="124"/>
    </location>
</feature>
<dbReference type="Proteomes" id="UP000199361">
    <property type="component" value="Unassembled WGS sequence"/>
</dbReference>
<reference evidence="2 3" key="1">
    <citation type="submission" date="2016-10" db="EMBL/GenBank/DDBJ databases">
        <authorList>
            <person name="de Groot N.N."/>
        </authorList>
    </citation>
    <scope>NUCLEOTIDE SEQUENCE [LARGE SCALE GENOMIC DNA]</scope>
    <source>
        <strain evidence="2 3">CGMCC 4.5598</strain>
    </source>
</reference>
<organism evidence="2 3">
    <name type="scientific">Nonomuraea wenchangensis</name>
    <dbReference type="NCBI Taxonomy" id="568860"/>
    <lineage>
        <taxon>Bacteria</taxon>
        <taxon>Bacillati</taxon>
        <taxon>Actinomycetota</taxon>
        <taxon>Actinomycetes</taxon>
        <taxon>Streptosporangiales</taxon>
        <taxon>Streptosporangiaceae</taxon>
        <taxon>Nonomuraea</taxon>
    </lineage>
</organism>
<dbReference type="InterPro" id="IPR045713">
    <property type="entry name" value="DUF6069"/>
</dbReference>
<keyword evidence="3" id="KW-1185">Reference proteome</keyword>
<feature type="transmembrane region" description="Helical" evidence="1">
    <location>
        <begin position="45"/>
        <end position="66"/>
    </location>
</feature>
<name>A0A1I0KHG5_9ACTN</name>
<dbReference type="AlphaFoldDB" id="A0A1I0KHG5"/>
<evidence type="ECO:0000313" key="3">
    <source>
        <dbReference type="Proteomes" id="UP000199361"/>
    </source>
</evidence>
<dbReference type="EMBL" id="FOHX01000008">
    <property type="protein sequence ID" value="SEU23924.1"/>
    <property type="molecule type" value="Genomic_DNA"/>
</dbReference>
<dbReference type="RefSeq" id="WP_091085411.1">
    <property type="nucleotide sequence ID" value="NZ_FOHX01000008.1"/>
</dbReference>